<dbReference type="GO" id="GO:0006979">
    <property type="term" value="P:response to oxidative stress"/>
    <property type="evidence" value="ECO:0007669"/>
    <property type="project" value="TreeGrafter"/>
</dbReference>
<dbReference type="Pfam" id="PF01126">
    <property type="entry name" value="Heme_oxygenase"/>
    <property type="match status" value="1"/>
</dbReference>
<evidence type="ECO:0000256" key="3">
    <source>
        <dbReference type="ARBA" id="ARBA00012360"/>
    </source>
</evidence>
<dbReference type="InterPro" id="IPR018207">
    <property type="entry name" value="Haem_oxygenase_CS"/>
</dbReference>
<dbReference type="GO" id="GO:0020037">
    <property type="term" value="F:heme binding"/>
    <property type="evidence" value="ECO:0007669"/>
    <property type="project" value="TreeGrafter"/>
</dbReference>
<evidence type="ECO:0000256" key="4">
    <source>
        <dbReference type="ARBA" id="ARBA00022617"/>
    </source>
</evidence>
<evidence type="ECO:0000256" key="5">
    <source>
        <dbReference type="ARBA" id="ARBA00022723"/>
    </source>
</evidence>
<reference evidence="11" key="1">
    <citation type="submission" date="2025-08" db="UniProtKB">
        <authorList>
            <consortium name="Ensembl"/>
        </authorList>
    </citation>
    <scope>IDENTIFICATION</scope>
</reference>
<dbReference type="GO" id="GO:0005783">
    <property type="term" value="C:endoplasmic reticulum"/>
    <property type="evidence" value="ECO:0007669"/>
    <property type="project" value="UniProtKB-SubCell"/>
</dbReference>
<dbReference type="GO" id="GO:0006788">
    <property type="term" value="P:heme oxidation"/>
    <property type="evidence" value="ECO:0007669"/>
    <property type="project" value="InterPro"/>
</dbReference>
<sequence length="318" mass="36143">MMEPLETEVVTAIKTFTKDPSSTAREMDPSITNQNASSSLGDLSEELKEATKEVHKQAEDTEFMRNFQRGQVSLEEFKLVMSSLYFIYAALEKEIEMNKENPVFSPIYFPLELHRKDTLDQDLEYFYGPQWRKKIVCPQSTKNYVNRLHHVGQTEPELLVAHAYTRYLGDLSGGQVLKKIAQKALQLPVTGEGLAFFTFDNVSSATKFKQLYRSRMNSIEMTAATKQKILQEAQTAFLLNVKVFEELQSLSNGIIQDGPEKPVVPKLRSRTPKTDADNHLNSQNLKTRAFTQTSRGPFIYWAVIVGFTLVALVGLYIL</sequence>
<dbReference type="Proteomes" id="UP000694569">
    <property type="component" value="Unplaced"/>
</dbReference>
<gene>
    <name evidence="11" type="primary">HMOX1</name>
</gene>
<protein>
    <recommendedName>
        <fullName evidence="3">heme oxygenase (biliverdin-producing)</fullName>
        <ecNumber evidence="3">1.14.14.18</ecNumber>
    </recommendedName>
</protein>
<dbReference type="PANTHER" id="PTHR10720:SF1">
    <property type="entry name" value="HEME OXYGENASE 1"/>
    <property type="match status" value="1"/>
</dbReference>
<dbReference type="GO" id="GO:0042167">
    <property type="term" value="P:heme catabolic process"/>
    <property type="evidence" value="ECO:0007669"/>
    <property type="project" value="TreeGrafter"/>
</dbReference>
<keyword evidence="7" id="KW-0560">Oxidoreductase</keyword>
<keyword evidence="10" id="KW-0812">Transmembrane</keyword>
<proteinExistence type="inferred from homology"/>
<organism evidence="11 12">
    <name type="scientific">Leptobrachium leishanense</name>
    <name type="common">Leishan spiny toad</name>
    <dbReference type="NCBI Taxonomy" id="445787"/>
    <lineage>
        <taxon>Eukaryota</taxon>
        <taxon>Metazoa</taxon>
        <taxon>Chordata</taxon>
        <taxon>Craniata</taxon>
        <taxon>Vertebrata</taxon>
        <taxon>Euteleostomi</taxon>
        <taxon>Amphibia</taxon>
        <taxon>Batrachia</taxon>
        <taxon>Anura</taxon>
        <taxon>Pelobatoidea</taxon>
        <taxon>Megophryidae</taxon>
        <taxon>Leptobrachium</taxon>
    </lineage>
</organism>
<dbReference type="PANTHER" id="PTHR10720">
    <property type="entry name" value="HEME OXYGENASE"/>
    <property type="match status" value="1"/>
</dbReference>
<dbReference type="GO" id="GO:0046872">
    <property type="term" value="F:metal ion binding"/>
    <property type="evidence" value="ECO:0007669"/>
    <property type="project" value="UniProtKB-KW"/>
</dbReference>
<evidence type="ECO:0000256" key="9">
    <source>
        <dbReference type="SAM" id="MobiDB-lite"/>
    </source>
</evidence>
<dbReference type="InterPro" id="IPR002051">
    <property type="entry name" value="Haem_Oase"/>
</dbReference>
<dbReference type="Ensembl" id="ENSLLET00000043202.1">
    <property type="protein sequence ID" value="ENSLLEP00000041537.1"/>
    <property type="gene ID" value="ENSLLEG00000026434.1"/>
</dbReference>
<dbReference type="Gene3D" id="1.20.910.10">
    <property type="entry name" value="Heme oxygenase-like"/>
    <property type="match status" value="1"/>
</dbReference>
<evidence type="ECO:0000256" key="1">
    <source>
        <dbReference type="ARBA" id="ARBA00004240"/>
    </source>
</evidence>
<dbReference type="CDD" id="cd19165">
    <property type="entry name" value="HemeO"/>
    <property type="match status" value="1"/>
</dbReference>
<accession>A0A8C5QS02</accession>
<keyword evidence="12" id="KW-1185">Reference proteome</keyword>
<dbReference type="PROSITE" id="PS00593">
    <property type="entry name" value="HEME_OXYGENASE"/>
    <property type="match status" value="1"/>
</dbReference>
<dbReference type="PRINTS" id="PR00088">
    <property type="entry name" value="HAEMOXYGNASE"/>
</dbReference>
<evidence type="ECO:0000313" key="11">
    <source>
        <dbReference type="Ensembl" id="ENSLLEP00000041537.1"/>
    </source>
</evidence>
<dbReference type="GO" id="GO:0004392">
    <property type="term" value="F:heme oxygenase (decyclizing) activity"/>
    <property type="evidence" value="ECO:0007669"/>
    <property type="project" value="UniProtKB-EC"/>
</dbReference>
<feature type="transmembrane region" description="Helical" evidence="10">
    <location>
        <begin position="298"/>
        <end position="317"/>
    </location>
</feature>
<keyword evidence="4" id="KW-0349">Heme</keyword>
<dbReference type="InterPro" id="IPR016084">
    <property type="entry name" value="Haem_Oase-like_multi-hlx"/>
</dbReference>
<evidence type="ECO:0000256" key="2">
    <source>
        <dbReference type="ARBA" id="ARBA00006134"/>
    </source>
</evidence>
<keyword evidence="6" id="KW-0256">Endoplasmic reticulum</keyword>
<keyword evidence="10" id="KW-1133">Transmembrane helix</keyword>
<evidence type="ECO:0000256" key="7">
    <source>
        <dbReference type="ARBA" id="ARBA00023002"/>
    </source>
</evidence>
<feature type="region of interest" description="Disordered" evidence="9">
    <location>
        <begin position="19"/>
        <end position="41"/>
    </location>
</feature>
<keyword evidence="5" id="KW-0479">Metal-binding</keyword>
<comment type="similarity">
    <text evidence="2">Belongs to the heme oxygenase family.</text>
</comment>
<evidence type="ECO:0000256" key="6">
    <source>
        <dbReference type="ARBA" id="ARBA00022824"/>
    </source>
</evidence>
<dbReference type="EC" id="1.14.14.18" evidence="3"/>
<dbReference type="SUPFAM" id="SSF48613">
    <property type="entry name" value="Heme oxygenase-like"/>
    <property type="match status" value="1"/>
</dbReference>
<evidence type="ECO:0000313" key="12">
    <source>
        <dbReference type="Proteomes" id="UP000694569"/>
    </source>
</evidence>
<evidence type="ECO:0000256" key="10">
    <source>
        <dbReference type="SAM" id="Phobius"/>
    </source>
</evidence>
<dbReference type="GeneTree" id="ENSGT00390000017673"/>
<reference evidence="11" key="2">
    <citation type="submission" date="2025-09" db="UniProtKB">
        <authorList>
            <consortium name="Ensembl"/>
        </authorList>
    </citation>
    <scope>IDENTIFICATION</scope>
</reference>
<evidence type="ECO:0000256" key="8">
    <source>
        <dbReference type="ARBA" id="ARBA00023004"/>
    </source>
</evidence>
<dbReference type="InterPro" id="IPR016053">
    <property type="entry name" value="Haem_Oase-like"/>
</dbReference>
<dbReference type="AlphaFoldDB" id="A0A8C5QS02"/>
<name>A0A8C5QS02_9ANUR</name>
<dbReference type="OrthoDB" id="652091at2759"/>
<keyword evidence="8" id="KW-0408">Iron</keyword>
<dbReference type="FunFam" id="1.20.910.10:FF:000001">
    <property type="entry name" value="Heme oxygenase 1"/>
    <property type="match status" value="1"/>
</dbReference>
<comment type="subcellular location">
    <subcellularLocation>
        <location evidence="1">Endoplasmic reticulum</location>
    </subcellularLocation>
</comment>
<keyword evidence="10" id="KW-0472">Membrane</keyword>